<accession>A0A1Z3CLE9</accession>
<dbReference type="CDD" id="cd10336">
    <property type="entry name" value="SLC6sbd_Tyt1-Like"/>
    <property type="match status" value="1"/>
</dbReference>
<dbReference type="SUPFAM" id="SSF161070">
    <property type="entry name" value="SNF-like"/>
    <property type="match status" value="1"/>
</dbReference>
<dbReference type="AlphaFoldDB" id="A0A1Z3CLE9"/>
<feature type="transmembrane region" description="Helical" evidence="6">
    <location>
        <begin position="238"/>
        <end position="265"/>
    </location>
</feature>
<dbReference type="Proteomes" id="UP000221504">
    <property type="component" value="Unassembled WGS sequence"/>
</dbReference>
<reference evidence="7 9" key="1">
    <citation type="submission" date="2017-06" db="EMBL/GenBank/DDBJ databases">
        <title>Draft genome sequence of Fusobacterium nucleatum subsp. polymorphum KCOM 1260 (=ChDC F218).</title>
        <authorList>
            <person name="Kook J.-K."/>
            <person name="Park S.-N."/>
            <person name="Lim Y.K."/>
            <person name="Roh H."/>
        </authorList>
    </citation>
    <scope>NUCLEOTIDE SEQUENCE [LARGE SCALE GENOMIC DNA]</scope>
    <source>
        <strain evidence="7">KCOM 1260</strain>
        <strain evidence="9">KCOM 1260 (ChDC F218)</strain>
    </source>
</reference>
<keyword evidence="4 6" id="KW-1133">Transmembrane helix</keyword>
<dbReference type="GO" id="GO:0016020">
    <property type="term" value="C:membrane"/>
    <property type="evidence" value="ECO:0007669"/>
    <property type="project" value="UniProtKB-SubCell"/>
</dbReference>
<organism evidence="7 9">
    <name type="scientific">Fusobacterium nucleatum subsp. polymorphum</name>
    <name type="common">Fusobacterium polymorphum</name>
    <dbReference type="NCBI Taxonomy" id="76857"/>
    <lineage>
        <taxon>Bacteria</taxon>
        <taxon>Fusobacteriati</taxon>
        <taxon>Fusobacteriota</taxon>
        <taxon>Fusobacteriia</taxon>
        <taxon>Fusobacteriales</taxon>
        <taxon>Fusobacteriaceae</taxon>
        <taxon>Fusobacterium</taxon>
    </lineage>
</organism>
<evidence type="ECO:0000256" key="4">
    <source>
        <dbReference type="ARBA" id="ARBA00022989"/>
    </source>
</evidence>
<dbReference type="InterPro" id="IPR047218">
    <property type="entry name" value="YocR/YhdH-like"/>
</dbReference>
<feature type="transmembrane region" description="Helical" evidence="6">
    <location>
        <begin position="277"/>
        <end position="297"/>
    </location>
</feature>
<comment type="subcellular location">
    <subcellularLocation>
        <location evidence="1">Membrane</location>
        <topology evidence="1">Multi-pass membrane protein</topology>
    </subcellularLocation>
</comment>
<dbReference type="PANTHER" id="PTHR42948">
    <property type="entry name" value="TRANSPORTER"/>
    <property type="match status" value="1"/>
</dbReference>
<feature type="transmembrane region" description="Helical" evidence="6">
    <location>
        <begin position="392"/>
        <end position="412"/>
    </location>
</feature>
<feature type="transmembrane region" description="Helical" evidence="6">
    <location>
        <begin position="29"/>
        <end position="46"/>
    </location>
</feature>
<dbReference type="EMBL" id="CP021934">
    <property type="protein sequence ID" value="ASC03576.1"/>
    <property type="molecule type" value="Genomic_DNA"/>
</dbReference>
<evidence type="ECO:0000256" key="2">
    <source>
        <dbReference type="ARBA" id="ARBA00022448"/>
    </source>
</evidence>
<dbReference type="PROSITE" id="PS50267">
    <property type="entry name" value="NA_NEUROTRAN_SYMP_3"/>
    <property type="match status" value="1"/>
</dbReference>
<evidence type="ECO:0000313" key="9">
    <source>
        <dbReference type="Proteomes" id="UP000196759"/>
    </source>
</evidence>
<proteinExistence type="predicted"/>
<dbReference type="PANTHER" id="PTHR42948:SF1">
    <property type="entry name" value="TRANSPORTER"/>
    <property type="match status" value="1"/>
</dbReference>
<evidence type="ECO:0000313" key="7">
    <source>
        <dbReference type="EMBL" id="ASC03576.1"/>
    </source>
</evidence>
<feature type="transmembrane region" description="Helical" evidence="6">
    <location>
        <begin position="303"/>
        <end position="323"/>
    </location>
</feature>
<dbReference type="EMBL" id="NIRM01000003">
    <property type="protein sequence ID" value="PHI04442.1"/>
    <property type="molecule type" value="Genomic_DNA"/>
</dbReference>
<evidence type="ECO:0000313" key="8">
    <source>
        <dbReference type="EMBL" id="PHI04442.1"/>
    </source>
</evidence>
<feature type="transmembrane region" description="Helical" evidence="6">
    <location>
        <begin position="110"/>
        <end position="133"/>
    </location>
</feature>
<dbReference type="InterPro" id="IPR037272">
    <property type="entry name" value="SNS_sf"/>
</dbReference>
<feature type="transmembrane region" description="Helical" evidence="6">
    <location>
        <begin position="58"/>
        <end position="77"/>
    </location>
</feature>
<keyword evidence="2" id="KW-0813">Transport</keyword>
<feature type="transmembrane region" description="Helical" evidence="6">
    <location>
        <begin position="432"/>
        <end position="455"/>
    </location>
</feature>
<reference evidence="8 10" key="2">
    <citation type="submission" date="2017-06" db="EMBL/GenBank/DDBJ databases">
        <title>Draft genome sequence of Fusobacterium nucleatum subsp. polymorphum KCOM 1267 (=ChDC F290).</title>
        <authorList>
            <person name="Kook J.-K."/>
            <person name="Park S.-N."/>
            <person name="Lim Y.K."/>
            <person name="Roh H."/>
        </authorList>
    </citation>
    <scope>NUCLEOTIDE SEQUENCE [LARGE SCALE GENOMIC DNA]</scope>
    <source>
        <strain evidence="8">KCOM 1267</strain>
        <strain evidence="10">KCOM 1267(ChDC F290)</strain>
    </source>
</reference>
<dbReference type="PRINTS" id="PR00176">
    <property type="entry name" value="NANEUSMPORT"/>
</dbReference>
<dbReference type="InterPro" id="IPR000175">
    <property type="entry name" value="Na/ntran_symport"/>
</dbReference>
<name>A0A1Z3CLE9_FUSNP</name>
<keyword evidence="3 6" id="KW-0812">Transmembrane</keyword>
<gene>
    <name evidence="7" type="ORF">CBG50_10030</name>
    <name evidence="8" type="ORF">CBG52_10235</name>
</gene>
<dbReference type="NCBIfam" id="NF037979">
    <property type="entry name" value="Na_transp"/>
    <property type="match status" value="1"/>
</dbReference>
<dbReference type="Pfam" id="PF00209">
    <property type="entry name" value="SNF"/>
    <property type="match status" value="2"/>
</dbReference>
<feature type="transmembrane region" description="Helical" evidence="6">
    <location>
        <begin position="368"/>
        <end position="385"/>
    </location>
</feature>
<evidence type="ECO:0000313" key="10">
    <source>
        <dbReference type="Proteomes" id="UP000221504"/>
    </source>
</evidence>
<feature type="transmembrane region" description="Helical" evidence="6">
    <location>
        <begin position="196"/>
        <end position="214"/>
    </location>
</feature>
<evidence type="ECO:0000256" key="3">
    <source>
        <dbReference type="ARBA" id="ARBA00022692"/>
    </source>
</evidence>
<protein>
    <submittedName>
        <fullName evidence="7">Sodium-dependent transporter</fullName>
    </submittedName>
</protein>
<feature type="transmembrane region" description="Helical" evidence="6">
    <location>
        <begin position="330"/>
        <end position="348"/>
    </location>
</feature>
<evidence type="ECO:0000256" key="1">
    <source>
        <dbReference type="ARBA" id="ARBA00004141"/>
    </source>
</evidence>
<keyword evidence="5 6" id="KW-0472">Membrane</keyword>
<dbReference type="Proteomes" id="UP000196759">
    <property type="component" value="Chromosome"/>
</dbReference>
<sequence>MCNSYFRLRLLKEEVMSAIEKRDGFTTKWGFILACIGSAVGMGNIWRFPVLVSEMGGMTFLIPYFIFVIFIGSTGVIEEFALGRSAGAGPVGAFGMCTEMKGNRSIGEKIGIIPILGSLALAIGYSCVMGWVFKYAWMSISGSMYAMQSDMDLIGSTFGQTASAWGANFWIIIALIVSFIIMSMGIASGIEKANKIMMPVLFILFVLLGIYIVFQPGSSGGYKYIFTVNLEGLANPKIWIYAFGQAFFSLSVAGNGSVIYGSYLSKSEDIPNSAKNVAFFDTLAALLAAFVIIPAMAVGGAELSSGGPGLMFIYLINIMNNMAGGRIIEVIFYLCVLFAGVSSIINLYEAPVAFLQEKFKANRITATAIIHVIGCIVAICIQGIVSQWMDVVSIYICPLGALLAAVMFFWVAGKEFAEESVNMGANKKIGSWFYPAGKYVYCLLALVALIAGALLGGIG</sequence>
<keyword evidence="9" id="KW-1185">Reference proteome</keyword>
<evidence type="ECO:0000256" key="6">
    <source>
        <dbReference type="SAM" id="Phobius"/>
    </source>
</evidence>
<feature type="transmembrane region" description="Helical" evidence="6">
    <location>
        <begin position="169"/>
        <end position="189"/>
    </location>
</feature>
<evidence type="ECO:0000256" key="5">
    <source>
        <dbReference type="ARBA" id="ARBA00023136"/>
    </source>
</evidence>